<name>A0A834MM58_RHYFE</name>
<proteinExistence type="predicted"/>
<dbReference type="AlphaFoldDB" id="A0A834MM58"/>
<reference evidence="1" key="1">
    <citation type="submission" date="2020-08" db="EMBL/GenBank/DDBJ databases">
        <title>Genome sequencing and assembly of the red palm weevil Rhynchophorus ferrugineus.</title>
        <authorList>
            <person name="Dias G.B."/>
            <person name="Bergman C.M."/>
            <person name="Manee M."/>
        </authorList>
    </citation>
    <scope>NUCLEOTIDE SEQUENCE</scope>
    <source>
        <strain evidence="1">AA-2017</strain>
        <tissue evidence="1">Whole larva</tissue>
    </source>
</reference>
<comment type="caution">
    <text evidence="1">The sequence shown here is derived from an EMBL/GenBank/DDBJ whole genome shotgun (WGS) entry which is preliminary data.</text>
</comment>
<protein>
    <submittedName>
        <fullName evidence="1">Uncharacterized protein</fullName>
    </submittedName>
</protein>
<sequence>MLNVSPISNLPIAFNYHVLEYPKKTKRQKEVAPPQIKPIPSQNCDENCMCLTCNYTLPDPKKIINPYRMELKNYVPRKPFGSFCIKCVACLAVARQIEKIIRNLNYECEPEPLKKSVLTHVIMDTVRNLCSSGFKNFDLREYKNKTILTDDFRCSRHVETNMDGNWTKKLRELCQLYISRINLQTIGFTILDSCGNITDTICRGNGIFRDCFSIHYENQETDPEC</sequence>
<evidence type="ECO:0000313" key="2">
    <source>
        <dbReference type="Proteomes" id="UP000625711"/>
    </source>
</evidence>
<dbReference type="EMBL" id="JAACXV010000056">
    <property type="protein sequence ID" value="KAF7285360.1"/>
    <property type="molecule type" value="Genomic_DNA"/>
</dbReference>
<keyword evidence="2" id="KW-1185">Reference proteome</keyword>
<organism evidence="1 2">
    <name type="scientific">Rhynchophorus ferrugineus</name>
    <name type="common">Red palm weevil</name>
    <name type="synonym">Curculio ferrugineus</name>
    <dbReference type="NCBI Taxonomy" id="354439"/>
    <lineage>
        <taxon>Eukaryota</taxon>
        <taxon>Metazoa</taxon>
        <taxon>Ecdysozoa</taxon>
        <taxon>Arthropoda</taxon>
        <taxon>Hexapoda</taxon>
        <taxon>Insecta</taxon>
        <taxon>Pterygota</taxon>
        <taxon>Neoptera</taxon>
        <taxon>Endopterygota</taxon>
        <taxon>Coleoptera</taxon>
        <taxon>Polyphaga</taxon>
        <taxon>Cucujiformia</taxon>
        <taxon>Curculionidae</taxon>
        <taxon>Dryophthorinae</taxon>
        <taxon>Rhynchophorus</taxon>
    </lineage>
</organism>
<dbReference type="Proteomes" id="UP000625711">
    <property type="component" value="Unassembled WGS sequence"/>
</dbReference>
<evidence type="ECO:0000313" key="1">
    <source>
        <dbReference type="EMBL" id="KAF7285360.1"/>
    </source>
</evidence>
<accession>A0A834MM58</accession>
<gene>
    <name evidence="1" type="ORF">GWI33_010761</name>
</gene>
<dbReference type="OrthoDB" id="6701703at2759"/>